<sequence>GHHRLRLSRKVLGKTCGLLPLGSGSEGLRVMTKGLEWDLDGSIESTLGGFLSTSNHLVPASGVEEGTNPDEMVEVEVWNRGPEPLYWTVELVKD</sequence>
<gene>
    <name evidence="1" type="ORF">IE53DRAFT_370951</name>
</gene>
<reference evidence="1 2" key="1">
    <citation type="journal article" date="2018" name="Mol. Biol. Evol.">
        <title>Broad Genomic Sampling Reveals a Smut Pathogenic Ancestry of the Fungal Clade Ustilaginomycotina.</title>
        <authorList>
            <person name="Kijpornyongpan T."/>
            <person name="Mondo S.J."/>
            <person name="Barry K."/>
            <person name="Sandor L."/>
            <person name="Lee J."/>
            <person name="Lipzen A."/>
            <person name="Pangilinan J."/>
            <person name="LaButti K."/>
            <person name="Hainaut M."/>
            <person name="Henrissat B."/>
            <person name="Grigoriev I.V."/>
            <person name="Spatafora J.W."/>
            <person name="Aime M.C."/>
        </authorList>
    </citation>
    <scope>NUCLEOTIDE SEQUENCE [LARGE SCALE GENOMIC DNA]</scope>
    <source>
        <strain evidence="1 2">SA 807</strain>
    </source>
</reference>
<organism evidence="1 2">
    <name type="scientific">Violaceomyces palustris</name>
    <dbReference type="NCBI Taxonomy" id="1673888"/>
    <lineage>
        <taxon>Eukaryota</taxon>
        <taxon>Fungi</taxon>
        <taxon>Dikarya</taxon>
        <taxon>Basidiomycota</taxon>
        <taxon>Ustilaginomycotina</taxon>
        <taxon>Ustilaginomycetes</taxon>
        <taxon>Violaceomycetales</taxon>
        <taxon>Violaceomycetaceae</taxon>
        <taxon>Violaceomyces</taxon>
    </lineage>
</organism>
<proteinExistence type="predicted"/>
<dbReference type="EMBL" id="KZ820280">
    <property type="protein sequence ID" value="PWN48047.1"/>
    <property type="molecule type" value="Genomic_DNA"/>
</dbReference>
<evidence type="ECO:0000313" key="2">
    <source>
        <dbReference type="Proteomes" id="UP000245626"/>
    </source>
</evidence>
<evidence type="ECO:0000313" key="1">
    <source>
        <dbReference type="EMBL" id="PWN48047.1"/>
    </source>
</evidence>
<dbReference type="Proteomes" id="UP000245626">
    <property type="component" value="Unassembled WGS sequence"/>
</dbReference>
<accession>A0ACD0NQD8</accession>
<feature type="non-terminal residue" evidence="1">
    <location>
        <position position="1"/>
    </location>
</feature>
<protein>
    <submittedName>
        <fullName evidence="1">Uncharacterized protein</fullName>
    </submittedName>
</protein>
<keyword evidence="2" id="KW-1185">Reference proteome</keyword>
<name>A0ACD0NQD8_9BASI</name>